<dbReference type="Pfam" id="PF01575">
    <property type="entry name" value="MaoC_dehydratas"/>
    <property type="match status" value="1"/>
</dbReference>
<evidence type="ECO:0000256" key="1">
    <source>
        <dbReference type="ARBA" id="ARBA00005254"/>
    </source>
</evidence>
<dbReference type="EMBL" id="WHPD01000660">
    <property type="protein sequence ID" value="MPV87626.1"/>
    <property type="molecule type" value="Genomic_DNA"/>
</dbReference>
<dbReference type="OrthoDB" id="5415111at2"/>
<comment type="similarity">
    <text evidence="1">Belongs to the enoyl-CoA hydratase/isomerase family.</text>
</comment>
<proteinExistence type="inferred from homology"/>
<protein>
    <recommendedName>
        <fullName evidence="2">MaoC-like domain-containing protein</fullName>
    </recommendedName>
</protein>
<comment type="caution">
    <text evidence="3">The sequence shown here is derived from an EMBL/GenBank/DDBJ whole genome shotgun (WGS) entry which is preliminary data.</text>
</comment>
<gene>
    <name evidence="3" type="ORF">GB882_03015</name>
</gene>
<dbReference type="Gene3D" id="3.10.129.10">
    <property type="entry name" value="Hotdog Thioesterase"/>
    <property type="match status" value="1"/>
</dbReference>
<dbReference type="GO" id="GO:0003857">
    <property type="term" value="F:(3S)-3-hydroxyacyl-CoA dehydrogenase (NAD+) activity"/>
    <property type="evidence" value="ECO:0007669"/>
    <property type="project" value="TreeGrafter"/>
</dbReference>
<dbReference type="PANTHER" id="PTHR13078">
    <property type="entry name" value="PEROXISOMAL MULTIFUNCTIONAL ENZYME TYPE 2-RELATED"/>
    <property type="match status" value="1"/>
</dbReference>
<dbReference type="PANTHER" id="PTHR13078:SF56">
    <property type="entry name" value="PEROXISOMAL MULTIFUNCTIONAL ENZYME TYPE 2"/>
    <property type="match status" value="1"/>
</dbReference>
<feature type="domain" description="MaoC-like" evidence="2">
    <location>
        <begin position="182"/>
        <end position="252"/>
    </location>
</feature>
<dbReference type="GO" id="GO:0044594">
    <property type="term" value="F:17-beta-hydroxysteroid dehydrogenase (NAD+) activity"/>
    <property type="evidence" value="ECO:0007669"/>
    <property type="project" value="TreeGrafter"/>
</dbReference>
<evidence type="ECO:0000313" key="4">
    <source>
        <dbReference type="Proteomes" id="UP000429644"/>
    </source>
</evidence>
<dbReference type="InterPro" id="IPR029069">
    <property type="entry name" value="HotDog_dom_sf"/>
</dbReference>
<dbReference type="AlphaFoldDB" id="A0A7J9USN6"/>
<dbReference type="InterPro" id="IPR002539">
    <property type="entry name" value="MaoC-like_dom"/>
</dbReference>
<accession>A0A7J9USN6</accession>
<evidence type="ECO:0000313" key="3">
    <source>
        <dbReference type="EMBL" id="MPV87626.1"/>
    </source>
</evidence>
<reference evidence="3 4" key="1">
    <citation type="submission" date="2019-10" db="EMBL/GenBank/DDBJ databases">
        <title>Georgenia wutianyii sp. nov. and Georgenia yuyongxinii sp. nov. isolated from plateau pika (Ochotona curzoniae) in the Qinghai-Tibet plateau of China.</title>
        <authorList>
            <person name="Tian Z."/>
        </authorList>
    </citation>
    <scope>NUCLEOTIDE SEQUENCE [LARGE SCALE GENOMIC DNA]</scope>
    <source>
        <strain evidence="3 4">JCM 15130</strain>
    </source>
</reference>
<dbReference type="RefSeq" id="WP_152230227.1">
    <property type="nucleotide sequence ID" value="NZ_BAAAOT010000004.1"/>
</dbReference>
<dbReference type="GO" id="GO:0004300">
    <property type="term" value="F:enoyl-CoA hydratase activity"/>
    <property type="evidence" value="ECO:0007669"/>
    <property type="project" value="TreeGrafter"/>
</dbReference>
<dbReference type="Proteomes" id="UP000429644">
    <property type="component" value="Unassembled WGS sequence"/>
</dbReference>
<organism evidence="3 4">
    <name type="scientific">Georgenia ruanii</name>
    <dbReference type="NCBI Taxonomy" id="348442"/>
    <lineage>
        <taxon>Bacteria</taxon>
        <taxon>Bacillati</taxon>
        <taxon>Actinomycetota</taxon>
        <taxon>Actinomycetes</taxon>
        <taxon>Micrococcales</taxon>
        <taxon>Bogoriellaceae</taxon>
        <taxon>Georgenia</taxon>
    </lineage>
</organism>
<name>A0A7J9USN6_9MICO</name>
<dbReference type="GO" id="GO:0006635">
    <property type="term" value="P:fatty acid beta-oxidation"/>
    <property type="evidence" value="ECO:0007669"/>
    <property type="project" value="TreeGrafter"/>
</dbReference>
<evidence type="ECO:0000259" key="2">
    <source>
        <dbReference type="Pfam" id="PF01575"/>
    </source>
</evidence>
<keyword evidence="4" id="KW-1185">Reference proteome</keyword>
<dbReference type="SUPFAM" id="SSF54637">
    <property type="entry name" value="Thioesterase/thiol ester dehydrase-isomerase"/>
    <property type="match status" value="2"/>
</dbReference>
<sequence length="301" mass="32843">MTDAPDHEFGPVSHRIEPRWAMNYAAAVLDPNPALLGESRTVHCGYLAHLEWLIRQRIREAPVLAGARSVVQLTSSTSMMRPLEWDDDLEVTGRISSITPTATATVVATEFVVTHKTTATTAAITTATSLYRGLKLPPMADLPPDEHRMPPPGHGQLPLSSAVEIEFTDVAAHVYSECARIWVPFHTDLRESQRAGFPRLILHGTATLSYCLSALLGAVGVTDHARVKHFRCGFRKPVFVGTRARLVYATHEDETGTVVDFELRDPEGVPLLSDGVVTLAPAPQLLEPLWGTPQSLAQHSG</sequence>